<organism evidence="2 3">
    <name type="scientific">Vineibacter terrae</name>
    <dbReference type="NCBI Taxonomy" id="2586908"/>
    <lineage>
        <taxon>Bacteria</taxon>
        <taxon>Pseudomonadati</taxon>
        <taxon>Pseudomonadota</taxon>
        <taxon>Alphaproteobacteria</taxon>
        <taxon>Hyphomicrobiales</taxon>
        <taxon>Vineibacter</taxon>
    </lineage>
</organism>
<evidence type="ECO:0000256" key="1">
    <source>
        <dbReference type="SAM" id="Coils"/>
    </source>
</evidence>
<keyword evidence="1" id="KW-0175">Coiled coil</keyword>
<dbReference type="Proteomes" id="UP000321638">
    <property type="component" value="Unassembled WGS sequence"/>
</dbReference>
<dbReference type="AlphaFoldDB" id="A0A5C8PC81"/>
<dbReference type="RefSeq" id="WP_147851041.1">
    <property type="nucleotide sequence ID" value="NZ_DATAJT010000149.1"/>
</dbReference>
<dbReference type="InterPro" id="IPR038444">
    <property type="entry name" value="DUF465_sf"/>
</dbReference>
<protein>
    <submittedName>
        <fullName evidence="2">DUF465 domain-containing protein</fullName>
    </submittedName>
</protein>
<sequence length="68" mass="7776">MEDLDLDAIRAKLAALQQEHRDLDEVIARLAEKAPFDMIQLQRLKKRKLGLKDQIAVLESKLIPDIIA</sequence>
<dbReference type="OrthoDB" id="7869924at2"/>
<accession>A0A5C8PC81</accession>
<evidence type="ECO:0000313" key="2">
    <source>
        <dbReference type="EMBL" id="TXL71061.1"/>
    </source>
</evidence>
<keyword evidence="3" id="KW-1185">Reference proteome</keyword>
<dbReference type="EMBL" id="VDUZ01000049">
    <property type="protein sequence ID" value="TXL71061.1"/>
    <property type="molecule type" value="Genomic_DNA"/>
</dbReference>
<evidence type="ECO:0000313" key="3">
    <source>
        <dbReference type="Proteomes" id="UP000321638"/>
    </source>
</evidence>
<dbReference type="InterPro" id="IPR007420">
    <property type="entry name" value="DUF465"/>
</dbReference>
<dbReference type="Pfam" id="PF04325">
    <property type="entry name" value="DUF465"/>
    <property type="match status" value="1"/>
</dbReference>
<proteinExistence type="predicted"/>
<dbReference type="Gene3D" id="6.10.280.50">
    <property type="match status" value="1"/>
</dbReference>
<gene>
    <name evidence="2" type="ORF">FHP25_31815</name>
</gene>
<reference evidence="2 3" key="1">
    <citation type="submission" date="2019-06" db="EMBL/GenBank/DDBJ databases">
        <title>New taxonomy in bacterial strain CC-CFT640, isolated from vineyard.</title>
        <authorList>
            <person name="Lin S.-Y."/>
            <person name="Tsai C.-F."/>
            <person name="Young C.-C."/>
        </authorList>
    </citation>
    <scope>NUCLEOTIDE SEQUENCE [LARGE SCALE GENOMIC DNA]</scope>
    <source>
        <strain evidence="2 3">CC-CFT640</strain>
    </source>
</reference>
<comment type="caution">
    <text evidence="2">The sequence shown here is derived from an EMBL/GenBank/DDBJ whole genome shotgun (WGS) entry which is preliminary data.</text>
</comment>
<name>A0A5C8PC81_9HYPH</name>
<feature type="coiled-coil region" evidence="1">
    <location>
        <begin position="6"/>
        <end position="61"/>
    </location>
</feature>